<name>A0A6V8LHV5_9ACTN</name>
<accession>A0A6V8LHV5</accession>
<evidence type="ECO:0000256" key="3">
    <source>
        <dbReference type="ARBA" id="ARBA00022692"/>
    </source>
</evidence>
<dbReference type="Proteomes" id="UP000482960">
    <property type="component" value="Unassembled WGS sequence"/>
</dbReference>
<feature type="transmembrane region" description="Helical" evidence="6">
    <location>
        <begin position="282"/>
        <end position="304"/>
    </location>
</feature>
<keyword evidence="4 6" id="KW-1133">Transmembrane helix</keyword>
<dbReference type="SUPFAM" id="SSF103473">
    <property type="entry name" value="MFS general substrate transporter"/>
    <property type="match status" value="1"/>
</dbReference>
<evidence type="ECO:0000256" key="5">
    <source>
        <dbReference type="ARBA" id="ARBA00023136"/>
    </source>
</evidence>
<evidence type="ECO:0000313" key="7">
    <source>
        <dbReference type="EMBL" id="GFJ94448.1"/>
    </source>
</evidence>
<feature type="transmembrane region" description="Helical" evidence="6">
    <location>
        <begin position="371"/>
        <end position="393"/>
    </location>
</feature>
<dbReference type="GO" id="GO:0005886">
    <property type="term" value="C:plasma membrane"/>
    <property type="evidence" value="ECO:0007669"/>
    <property type="project" value="UniProtKB-SubCell"/>
</dbReference>
<reference evidence="7 8" key="2">
    <citation type="submission" date="2020-03" db="EMBL/GenBank/DDBJ databases">
        <authorList>
            <person name="Ichikawa N."/>
            <person name="Kimura A."/>
            <person name="Kitahashi Y."/>
            <person name="Uohara A."/>
        </authorList>
    </citation>
    <scope>NUCLEOTIDE SEQUENCE [LARGE SCALE GENOMIC DNA]</scope>
    <source>
        <strain evidence="7 8">NBRC 108638</strain>
    </source>
</reference>
<dbReference type="AlphaFoldDB" id="A0A6V8LHV5"/>
<feature type="transmembrane region" description="Helical" evidence="6">
    <location>
        <begin position="341"/>
        <end position="365"/>
    </location>
</feature>
<sequence length="409" mass="42814">MPTGSLWRDRNFTLFWAVQALSVAGDSFSYVAMPLLVLRATGSVTQMGQLTALAAAASIVSGVFAGLLADRIDRRTLLIACDVSRALLYATIPLMWLFAPRIWLLYAVVPLGAAFAMLFRVTYVTVVPGLVDPDRLTEANARLSATYAMASIFGPMLAGVLSGLYGPTAAIAIDAGTFAASAVGLCFVKLGGLERERANARGVTRGDFVAGVRFLWRHPVLRSLTVLLSFLTFLTLGLTDILIYYLGHELNQPDGTVGYVLAAAASGTILAALVVAPARRGLGFGACWIGSYALCGLAIVGVGMSRSVPMVAALATTVIFGIGVAGICTMSLRQEVTPDHLLGRVTSAYWTIHSTLAPVGAAMLTASVARYGVPAVCLFAGSACVLIAVSGTLTPIRQARPEQLAVEPG</sequence>
<evidence type="ECO:0000256" key="4">
    <source>
        <dbReference type="ARBA" id="ARBA00022989"/>
    </source>
</evidence>
<protein>
    <submittedName>
        <fullName evidence="7">MFS transporter</fullName>
    </submittedName>
</protein>
<keyword evidence="2" id="KW-1003">Cell membrane</keyword>
<proteinExistence type="predicted"/>
<dbReference type="Pfam" id="PF07690">
    <property type="entry name" value="MFS_1"/>
    <property type="match status" value="1"/>
</dbReference>
<dbReference type="EMBL" id="BLPG01000001">
    <property type="protein sequence ID" value="GFJ94448.1"/>
    <property type="molecule type" value="Genomic_DNA"/>
</dbReference>
<feature type="transmembrane region" description="Helical" evidence="6">
    <location>
        <begin position="12"/>
        <end position="38"/>
    </location>
</feature>
<gene>
    <name evidence="7" type="ORF">Prum_080900</name>
</gene>
<dbReference type="CDD" id="cd06173">
    <property type="entry name" value="MFS_MefA_like"/>
    <property type="match status" value="1"/>
</dbReference>
<keyword evidence="8" id="KW-1185">Reference proteome</keyword>
<dbReference type="Gene3D" id="1.20.1250.20">
    <property type="entry name" value="MFS general substrate transporter like domains"/>
    <property type="match status" value="1"/>
</dbReference>
<keyword evidence="3 6" id="KW-0812">Transmembrane</keyword>
<evidence type="ECO:0000313" key="8">
    <source>
        <dbReference type="Proteomes" id="UP000482960"/>
    </source>
</evidence>
<dbReference type="InterPro" id="IPR036259">
    <property type="entry name" value="MFS_trans_sf"/>
</dbReference>
<dbReference type="GO" id="GO:0022857">
    <property type="term" value="F:transmembrane transporter activity"/>
    <property type="evidence" value="ECO:0007669"/>
    <property type="project" value="InterPro"/>
</dbReference>
<dbReference type="InterPro" id="IPR011701">
    <property type="entry name" value="MFS"/>
</dbReference>
<feature type="transmembrane region" description="Helical" evidence="6">
    <location>
        <begin position="143"/>
        <end position="165"/>
    </location>
</feature>
<feature type="transmembrane region" description="Helical" evidence="6">
    <location>
        <begin position="76"/>
        <end position="98"/>
    </location>
</feature>
<feature type="transmembrane region" description="Helical" evidence="6">
    <location>
        <begin position="104"/>
        <end position="131"/>
    </location>
</feature>
<feature type="transmembrane region" description="Helical" evidence="6">
    <location>
        <begin position="50"/>
        <end position="69"/>
    </location>
</feature>
<keyword evidence="5 6" id="KW-0472">Membrane</keyword>
<dbReference type="PANTHER" id="PTHR23513:SF6">
    <property type="entry name" value="MAJOR FACILITATOR SUPERFAMILY ASSOCIATED DOMAIN-CONTAINING PROTEIN"/>
    <property type="match status" value="1"/>
</dbReference>
<comment type="caution">
    <text evidence="7">The sequence shown here is derived from an EMBL/GenBank/DDBJ whole genome shotgun (WGS) entry which is preliminary data.</text>
</comment>
<organism evidence="7 8">
    <name type="scientific">Phytohabitans rumicis</name>
    <dbReference type="NCBI Taxonomy" id="1076125"/>
    <lineage>
        <taxon>Bacteria</taxon>
        <taxon>Bacillati</taxon>
        <taxon>Actinomycetota</taxon>
        <taxon>Actinomycetes</taxon>
        <taxon>Micromonosporales</taxon>
        <taxon>Micromonosporaceae</taxon>
    </lineage>
</organism>
<comment type="subcellular location">
    <subcellularLocation>
        <location evidence="1">Cell membrane</location>
        <topology evidence="1">Multi-pass membrane protein</topology>
    </subcellularLocation>
</comment>
<feature type="transmembrane region" description="Helical" evidence="6">
    <location>
        <begin position="257"/>
        <end position="275"/>
    </location>
</feature>
<reference evidence="7 8" key="1">
    <citation type="submission" date="2020-03" db="EMBL/GenBank/DDBJ databases">
        <title>Whole genome shotgun sequence of Phytohabitans rumicis NBRC 108638.</title>
        <authorList>
            <person name="Komaki H."/>
            <person name="Tamura T."/>
        </authorList>
    </citation>
    <scope>NUCLEOTIDE SEQUENCE [LARGE SCALE GENOMIC DNA]</scope>
    <source>
        <strain evidence="7 8">NBRC 108638</strain>
    </source>
</reference>
<evidence type="ECO:0000256" key="1">
    <source>
        <dbReference type="ARBA" id="ARBA00004651"/>
    </source>
</evidence>
<feature type="transmembrane region" description="Helical" evidence="6">
    <location>
        <begin position="171"/>
        <end position="191"/>
    </location>
</feature>
<evidence type="ECO:0000256" key="6">
    <source>
        <dbReference type="SAM" id="Phobius"/>
    </source>
</evidence>
<feature type="transmembrane region" description="Helical" evidence="6">
    <location>
        <begin position="310"/>
        <end position="329"/>
    </location>
</feature>
<feature type="transmembrane region" description="Helical" evidence="6">
    <location>
        <begin position="224"/>
        <end position="245"/>
    </location>
</feature>
<evidence type="ECO:0000256" key="2">
    <source>
        <dbReference type="ARBA" id="ARBA00022475"/>
    </source>
</evidence>
<dbReference type="PANTHER" id="PTHR23513">
    <property type="entry name" value="INTEGRAL MEMBRANE EFFLUX PROTEIN-RELATED"/>
    <property type="match status" value="1"/>
</dbReference>